<feature type="repeat" description="ANK" evidence="3">
    <location>
        <begin position="18"/>
        <end position="50"/>
    </location>
</feature>
<feature type="region of interest" description="Disordered" evidence="4">
    <location>
        <begin position="172"/>
        <end position="191"/>
    </location>
</feature>
<evidence type="ECO:0000256" key="3">
    <source>
        <dbReference type="PROSITE-ProRule" id="PRU00023"/>
    </source>
</evidence>
<dbReference type="SUPFAM" id="SSF48403">
    <property type="entry name" value="Ankyrin repeat"/>
    <property type="match status" value="1"/>
</dbReference>
<proteinExistence type="predicted"/>
<gene>
    <name evidence="5" type="ORF">SACU0126_LOCUS14443</name>
</gene>
<name>A0A7S3SIF1_9SPIT</name>
<accession>A0A7S3SIF1</accession>
<dbReference type="SMART" id="SM00248">
    <property type="entry name" value="ANK"/>
    <property type="match status" value="5"/>
</dbReference>
<dbReference type="Pfam" id="PF12796">
    <property type="entry name" value="Ank_2"/>
    <property type="match status" value="1"/>
</dbReference>
<dbReference type="PANTHER" id="PTHR24198:SF194">
    <property type="entry name" value="INVERSIN-A"/>
    <property type="match status" value="1"/>
</dbReference>
<dbReference type="PROSITE" id="PS50297">
    <property type="entry name" value="ANK_REP_REGION"/>
    <property type="match status" value="3"/>
</dbReference>
<evidence type="ECO:0000256" key="1">
    <source>
        <dbReference type="ARBA" id="ARBA00022737"/>
    </source>
</evidence>
<dbReference type="PROSITE" id="PS50088">
    <property type="entry name" value="ANK_REPEAT"/>
    <property type="match status" value="4"/>
</dbReference>
<dbReference type="Gene3D" id="1.25.40.20">
    <property type="entry name" value="Ankyrin repeat-containing domain"/>
    <property type="match status" value="2"/>
</dbReference>
<dbReference type="PANTHER" id="PTHR24198">
    <property type="entry name" value="ANKYRIN REPEAT AND PROTEIN KINASE DOMAIN-CONTAINING PROTEIN"/>
    <property type="match status" value="1"/>
</dbReference>
<organism evidence="5">
    <name type="scientific">Strombidinopsis acuminata</name>
    <dbReference type="NCBI Taxonomy" id="141414"/>
    <lineage>
        <taxon>Eukaryota</taxon>
        <taxon>Sar</taxon>
        <taxon>Alveolata</taxon>
        <taxon>Ciliophora</taxon>
        <taxon>Intramacronucleata</taxon>
        <taxon>Spirotrichea</taxon>
        <taxon>Choreotrichia</taxon>
        <taxon>Choreotrichida</taxon>
        <taxon>Strombidinopsidae</taxon>
        <taxon>Strombidinopsis</taxon>
    </lineage>
</organism>
<dbReference type="InterPro" id="IPR002110">
    <property type="entry name" value="Ankyrin_rpt"/>
</dbReference>
<dbReference type="EMBL" id="HBIQ01045552">
    <property type="protein sequence ID" value="CAE0555269.1"/>
    <property type="molecule type" value="Transcribed_RNA"/>
</dbReference>
<sequence>MAELLLSGGARPDDTDGDGRSALWLAAFRGRAQLVRALLDAGAAKDLRDAQGVTPLLVACAIGHYDCAALLLKRSADPSICDENRCSPLMISSQGGNVALVSLLLESRASPNATDVDGCTALLLASHNGHSESVEELLAYGASPDIAAASGLLPIHAATRAGHMSTARVLTRASPDAHTQMGSKYDSLPGPRTHRLAPFAMPSSSEVPYFEFPPLPEAPRLEPDEAAVAYGRARVPTSSSLAEGARRLSVGEPAASSEGSPVRAGDHESGGASSEMERRRAERRREFAARRAALEAERKAFDDEAAATGAAAFPDVSALLNEDRGVAASGSVMAPVEVVDKLMPDAEEDTSAASSAAAAVLETEAALASFSKATSISAAGAANDIAKVYGAKAAAAREIRRDQEEETVSGGSPLS</sequence>
<reference evidence="5" key="1">
    <citation type="submission" date="2021-01" db="EMBL/GenBank/DDBJ databases">
        <authorList>
            <person name="Corre E."/>
            <person name="Pelletier E."/>
            <person name="Niang G."/>
            <person name="Scheremetjew M."/>
            <person name="Finn R."/>
            <person name="Kale V."/>
            <person name="Holt S."/>
            <person name="Cochrane G."/>
            <person name="Meng A."/>
            <person name="Brown T."/>
            <person name="Cohen L."/>
        </authorList>
    </citation>
    <scope>NUCLEOTIDE SEQUENCE</scope>
    <source>
        <strain evidence="5">SPMC142</strain>
    </source>
</reference>
<feature type="compositionally biased region" description="Basic and acidic residues" evidence="4">
    <location>
        <begin position="264"/>
        <end position="284"/>
    </location>
</feature>
<feature type="region of interest" description="Disordered" evidence="4">
    <location>
        <begin position="396"/>
        <end position="415"/>
    </location>
</feature>
<dbReference type="AlphaFoldDB" id="A0A7S3SIF1"/>
<keyword evidence="1" id="KW-0677">Repeat</keyword>
<dbReference type="Pfam" id="PF13637">
    <property type="entry name" value="Ank_4"/>
    <property type="match status" value="1"/>
</dbReference>
<keyword evidence="2 3" id="KW-0040">ANK repeat</keyword>
<evidence type="ECO:0000256" key="2">
    <source>
        <dbReference type="ARBA" id="ARBA00023043"/>
    </source>
</evidence>
<evidence type="ECO:0000256" key="4">
    <source>
        <dbReference type="SAM" id="MobiDB-lite"/>
    </source>
</evidence>
<feature type="repeat" description="ANK" evidence="3">
    <location>
        <begin position="117"/>
        <end position="149"/>
    </location>
</feature>
<feature type="repeat" description="ANK" evidence="3">
    <location>
        <begin position="84"/>
        <end position="116"/>
    </location>
</feature>
<evidence type="ECO:0000313" key="5">
    <source>
        <dbReference type="EMBL" id="CAE0555269.1"/>
    </source>
</evidence>
<protein>
    <submittedName>
        <fullName evidence="5">Uncharacterized protein</fullName>
    </submittedName>
</protein>
<feature type="repeat" description="ANK" evidence="3">
    <location>
        <begin position="51"/>
        <end position="83"/>
    </location>
</feature>
<dbReference type="InterPro" id="IPR036770">
    <property type="entry name" value="Ankyrin_rpt-contain_sf"/>
</dbReference>
<feature type="region of interest" description="Disordered" evidence="4">
    <location>
        <begin position="234"/>
        <end position="284"/>
    </location>
</feature>